<comment type="caution">
    <text evidence="2">The sequence shown here is derived from an EMBL/GenBank/DDBJ whole genome shotgun (WGS) entry which is preliminary data.</text>
</comment>
<accession>A0A4Y9Y2F3</accession>
<proteinExistence type="predicted"/>
<feature type="region of interest" description="Disordered" evidence="1">
    <location>
        <begin position="400"/>
        <end position="469"/>
    </location>
</feature>
<feature type="compositionally biased region" description="Gly residues" evidence="1">
    <location>
        <begin position="85"/>
        <end position="120"/>
    </location>
</feature>
<dbReference type="Proteomes" id="UP000298390">
    <property type="component" value="Unassembled WGS sequence"/>
</dbReference>
<dbReference type="STRING" id="34475.A0A4Y9Y2F3"/>
<evidence type="ECO:0000313" key="3">
    <source>
        <dbReference type="Proteomes" id="UP000298390"/>
    </source>
</evidence>
<sequence>MRVVSPITPFWDLPPHLPPPLLRYEQTHQTNKVGGTKTFVYEARLTGHVVHGGKVPLASSYPGSRDKGPPKGPPSESPSSLSSHGKGGYPPRGGTPGPGGPPGGGGGGDSGGNGNGGGSPPLGRSLPGRPPNHPQRGNPGGPPGGEPPYGGPTSSQVAPEYRPTIVIQQAAAPRETGIRLDQKISRDSIPKWNGSLNTILIYLHKMNNLARKNESMARDLGAAAPDCFTRWAEQWWQLLNFDTQKVYSLNWWKLYKGIKLQFFTHKFLVSLRTQYDGQRFRQPGHEKELPMDFINRRLLYHCHITSLPQEPDYKIAAIMHNAPPTWSTVLSLDSIRTITALMSRVADKTNELIAFVSMAPACTTQYEQLLRLPSSRNEQRTFLSAKCAFATDGILAGADFDHDDEDNSNSSPPAASKYTAPVTLSEPSAREALALNSQSRKPSSRPPRGAGHKPPAAGYKFPRNDSIKSRKVLPGDCCVCGSPYHWDRDCP</sequence>
<name>A0A4Y9Y2F3_9APHY</name>
<feature type="region of interest" description="Disordered" evidence="1">
    <location>
        <begin position="53"/>
        <end position="157"/>
    </location>
</feature>
<dbReference type="EMBL" id="SEKV01000562">
    <property type="protein sequence ID" value="TFY55767.1"/>
    <property type="molecule type" value="Genomic_DNA"/>
</dbReference>
<gene>
    <name evidence="2" type="ORF">EVJ58_g8038</name>
</gene>
<evidence type="ECO:0000313" key="2">
    <source>
        <dbReference type="EMBL" id="TFY55767.1"/>
    </source>
</evidence>
<organism evidence="2 3">
    <name type="scientific">Rhodofomes roseus</name>
    <dbReference type="NCBI Taxonomy" id="34475"/>
    <lineage>
        <taxon>Eukaryota</taxon>
        <taxon>Fungi</taxon>
        <taxon>Dikarya</taxon>
        <taxon>Basidiomycota</taxon>
        <taxon>Agaricomycotina</taxon>
        <taxon>Agaricomycetes</taxon>
        <taxon>Polyporales</taxon>
        <taxon>Rhodofomes</taxon>
    </lineage>
</organism>
<reference evidence="2 3" key="1">
    <citation type="submission" date="2019-01" db="EMBL/GenBank/DDBJ databases">
        <title>Genome sequencing of the rare red list fungi Fomitopsis rosea.</title>
        <authorList>
            <person name="Buettner E."/>
            <person name="Kellner H."/>
        </authorList>
    </citation>
    <scope>NUCLEOTIDE SEQUENCE [LARGE SCALE GENOMIC DNA]</scope>
    <source>
        <strain evidence="2 3">DSM 105464</strain>
    </source>
</reference>
<protein>
    <recommendedName>
        <fullName evidence="4">CCHC-type domain-containing protein</fullName>
    </recommendedName>
</protein>
<dbReference type="AlphaFoldDB" id="A0A4Y9Y2F3"/>
<evidence type="ECO:0000256" key="1">
    <source>
        <dbReference type="SAM" id="MobiDB-lite"/>
    </source>
</evidence>
<evidence type="ECO:0008006" key="4">
    <source>
        <dbReference type="Google" id="ProtNLM"/>
    </source>
</evidence>
<feature type="compositionally biased region" description="Pro residues" evidence="1">
    <location>
        <begin position="140"/>
        <end position="150"/>
    </location>
</feature>